<sequence length="438" mass="51076">YPKMSNKNTAFYQNKKQYTFDFSGQETSSDGGFSLLYKLARRSKLIKAFSEQVPDRRDPELITYSVEELIMQRVMLLACGYEDCNDVDYLKEDPLLKALMDNGLCSQPTLSRLENSLNMGAVYRLAEWWVDRYVASLPTDKEYVIIDVDCTDDPTHGDQQGSLFHGYYWQWMLNELFYIDGETGQIILPVLRPGNVHSNKWNDRFLRVIARKIRQRFGDIQIIVRADGGFSCPGFYEVVEEQDLDFCIGLTSNPRLKAAVRKSYDWVNKHYGQKGARHQKFVGPFSYQADSWDNPQQVYAKIESTGKGMNLRFIVSNFADDDAEELYKDFYVQRGEASENRIKEVKNMCFSDRLSCHRFSANFFRLMLSCLAYELLRNLRGLIRKTAHAKAWAWSVQSIRLYLLKVAAQVHETVRRIHIRFSRAFSQQNLFREVMMQC</sequence>
<evidence type="ECO:0000313" key="2">
    <source>
        <dbReference type="EMBL" id="KGE84872.1"/>
    </source>
</evidence>
<feature type="non-terminal residue" evidence="2">
    <location>
        <position position="1"/>
    </location>
</feature>
<dbReference type="AlphaFoldDB" id="A0A098S173"/>
<evidence type="ECO:0000313" key="3">
    <source>
        <dbReference type="Proteomes" id="UP000029736"/>
    </source>
</evidence>
<feature type="domain" description="Transposase DDE" evidence="1">
    <location>
        <begin position="15"/>
        <end position="435"/>
    </location>
</feature>
<dbReference type="Proteomes" id="UP000029736">
    <property type="component" value="Unassembled WGS sequence"/>
</dbReference>
<gene>
    <name evidence="2" type="ORF">IX84_31155</name>
</gene>
<proteinExistence type="predicted"/>
<dbReference type="InterPro" id="IPR047960">
    <property type="entry name" value="Transpos_IS1380"/>
</dbReference>
<dbReference type="NCBIfam" id="NF033539">
    <property type="entry name" value="transpos_IS1380"/>
    <property type="match status" value="1"/>
</dbReference>
<dbReference type="InterPro" id="IPR025668">
    <property type="entry name" value="Tnp_DDE_dom"/>
</dbReference>
<dbReference type="RefSeq" id="WP_044230135.1">
    <property type="nucleotide sequence ID" value="NZ_JPOS01000102.1"/>
</dbReference>
<evidence type="ECO:0000259" key="1">
    <source>
        <dbReference type="Pfam" id="PF13701"/>
    </source>
</evidence>
<comment type="caution">
    <text evidence="2">The sequence shown here is derived from an EMBL/GenBank/DDBJ whole genome shotgun (WGS) entry which is preliminary data.</text>
</comment>
<reference evidence="2 3" key="1">
    <citation type="journal article" date="2014" name="Int. J. Syst. Evol. Microbiol.">
        <title>Phaeodactylibacter xiamenensis gen. nov., sp. nov., a member of the family Saprospiraceae isolated from the marine alga Phaeodactylum tricornutum.</title>
        <authorList>
            <person name="Chen Z.Jr."/>
            <person name="Lei X."/>
            <person name="Lai Q."/>
            <person name="Li Y."/>
            <person name="Zhang B."/>
            <person name="Zhang J."/>
            <person name="Zhang H."/>
            <person name="Yang L."/>
            <person name="Zheng W."/>
            <person name="Tian Y."/>
            <person name="Yu Z."/>
            <person name="Xu H.Jr."/>
            <person name="Zheng T."/>
        </authorList>
    </citation>
    <scope>NUCLEOTIDE SEQUENCE [LARGE SCALE GENOMIC DNA]</scope>
    <source>
        <strain evidence="2 3">KD52</strain>
    </source>
</reference>
<protein>
    <recommendedName>
        <fullName evidence="1">Transposase DDE domain-containing protein</fullName>
    </recommendedName>
</protein>
<accession>A0A098S173</accession>
<name>A0A098S173_9BACT</name>
<organism evidence="2 3">
    <name type="scientific">Phaeodactylibacter xiamenensis</name>
    <dbReference type="NCBI Taxonomy" id="1524460"/>
    <lineage>
        <taxon>Bacteria</taxon>
        <taxon>Pseudomonadati</taxon>
        <taxon>Bacteroidota</taxon>
        <taxon>Saprospiria</taxon>
        <taxon>Saprospirales</taxon>
        <taxon>Haliscomenobacteraceae</taxon>
        <taxon>Phaeodactylibacter</taxon>
    </lineage>
</organism>
<dbReference type="Pfam" id="PF13701">
    <property type="entry name" value="DDE_Tnp_1_4"/>
    <property type="match status" value="1"/>
</dbReference>
<dbReference type="EMBL" id="JPOS01000102">
    <property type="protein sequence ID" value="KGE84872.1"/>
    <property type="molecule type" value="Genomic_DNA"/>
</dbReference>
<keyword evidence="3" id="KW-1185">Reference proteome</keyword>